<accession>A0A816W2A0</accession>
<proteinExistence type="predicted"/>
<dbReference type="AlphaFoldDB" id="A0A816W2A0"/>
<gene>
    <name evidence="2" type="ORF">DARMORV10_A03P37060.1</name>
</gene>
<organism evidence="2">
    <name type="scientific">Brassica napus</name>
    <name type="common">Rape</name>
    <dbReference type="NCBI Taxonomy" id="3708"/>
    <lineage>
        <taxon>Eukaryota</taxon>
        <taxon>Viridiplantae</taxon>
        <taxon>Streptophyta</taxon>
        <taxon>Embryophyta</taxon>
        <taxon>Tracheophyta</taxon>
        <taxon>Spermatophyta</taxon>
        <taxon>Magnoliopsida</taxon>
        <taxon>eudicotyledons</taxon>
        <taxon>Gunneridae</taxon>
        <taxon>Pentapetalae</taxon>
        <taxon>rosids</taxon>
        <taxon>malvids</taxon>
        <taxon>Brassicales</taxon>
        <taxon>Brassicaceae</taxon>
        <taxon>Brassiceae</taxon>
        <taxon>Brassica</taxon>
    </lineage>
</organism>
<dbReference type="Gramene" id="CDX73876">
    <property type="protein sequence ID" value="CDX73876"/>
    <property type="gene ID" value="GSBRNA2T00111592001"/>
</dbReference>
<name>A0A816W2A0_BRANA</name>
<feature type="chain" id="PRO_5032894730" evidence="1">
    <location>
        <begin position="26"/>
        <end position="83"/>
    </location>
</feature>
<dbReference type="OMA" id="ASHARYQ"/>
<dbReference type="Proteomes" id="UP001295469">
    <property type="component" value="Chromosome A03"/>
</dbReference>
<evidence type="ECO:0000256" key="1">
    <source>
        <dbReference type="SAM" id="SignalP"/>
    </source>
</evidence>
<sequence length="83" mass="9754">MSIRFGKIIFFFFFALVLFVEASHARYLLPPITDLINGEIVELHPMMRKVVDGEANKKVKSRYIGGTRRFRVRKPSLMRMSMF</sequence>
<feature type="signal peptide" evidence="1">
    <location>
        <begin position="1"/>
        <end position="25"/>
    </location>
</feature>
<reference evidence="2" key="1">
    <citation type="submission" date="2021-01" db="EMBL/GenBank/DDBJ databases">
        <authorList>
            <consortium name="Genoscope - CEA"/>
            <person name="William W."/>
        </authorList>
    </citation>
    <scope>NUCLEOTIDE SEQUENCE</scope>
</reference>
<evidence type="ECO:0000313" key="2">
    <source>
        <dbReference type="EMBL" id="CAF2127138.1"/>
    </source>
</evidence>
<dbReference type="EMBL" id="HG994357">
    <property type="protein sequence ID" value="CAF2127138.1"/>
    <property type="molecule type" value="Genomic_DNA"/>
</dbReference>
<keyword evidence="1" id="KW-0732">Signal</keyword>
<protein>
    <submittedName>
        <fullName evidence="2">(rape) hypothetical protein</fullName>
    </submittedName>
</protein>